<keyword evidence="4" id="KW-1185">Reference proteome</keyword>
<reference evidence="4" key="1">
    <citation type="journal article" date="2014" name="Nat. Genet.">
        <title>A reference genome for common bean and genome-wide analysis of dual domestications.</title>
        <authorList>
            <person name="Schmutz J."/>
            <person name="McClean P.E."/>
            <person name="Mamidi S."/>
            <person name="Wu G.A."/>
            <person name="Cannon S.B."/>
            <person name="Grimwood J."/>
            <person name="Jenkins J."/>
            <person name="Shu S."/>
            <person name="Song Q."/>
            <person name="Chavarro C."/>
            <person name="Torres-Torres M."/>
            <person name="Geffroy V."/>
            <person name="Moghaddam S.M."/>
            <person name="Gao D."/>
            <person name="Abernathy B."/>
            <person name="Barry K."/>
            <person name="Blair M."/>
            <person name="Brick M.A."/>
            <person name="Chovatia M."/>
            <person name="Gepts P."/>
            <person name="Goodstein D.M."/>
            <person name="Gonzales M."/>
            <person name="Hellsten U."/>
            <person name="Hyten D.L."/>
            <person name="Jia G."/>
            <person name="Kelly J.D."/>
            <person name="Kudrna D."/>
            <person name="Lee R."/>
            <person name="Richard M.M."/>
            <person name="Miklas P.N."/>
            <person name="Osorno J.M."/>
            <person name="Rodrigues J."/>
            <person name="Thareau V."/>
            <person name="Urrea C.A."/>
            <person name="Wang M."/>
            <person name="Yu Y."/>
            <person name="Zhang M."/>
            <person name="Wing R.A."/>
            <person name="Cregan P.B."/>
            <person name="Rokhsar D.S."/>
            <person name="Jackson S.A."/>
        </authorList>
    </citation>
    <scope>NUCLEOTIDE SEQUENCE [LARGE SCALE GENOMIC DNA]</scope>
    <source>
        <strain evidence="4">cv. G19833</strain>
    </source>
</reference>
<sequence length="160" mass="18222">MTGPDLLLVLKGVGIVLAELITAIAEAKKNKPSMFTKAFDLNTLESTLRSLEPVIRDMERLNHKMRRSKEELESLKKKMEEGTKLLNKCSKVGMFSKSSYIAELKEFDDSFHKLFNTIMAAQSARDQKEILQLQASKGFRRWLCFCCNWPRAKGATSRSC</sequence>
<name>V7B5Y9_PHAVU</name>
<protein>
    <recommendedName>
        <fullName evidence="2">RPW8 domain-containing protein</fullName>
    </recommendedName>
</protein>
<dbReference type="InterPro" id="IPR008808">
    <property type="entry name" value="Powdery_mildew-R_dom"/>
</dbReference>
<dbReference type="Pfam" id="PF05659">
    <property type="entry name" value="RPW8"/>
    <property type="match status" value="1"/>
</dbReference>
<feature type="coiled-coil region" evidence="1">
    <location>
        <begin position="55"/>
        <end position="85"/>
    </location>
</feature>
<dbReference type="SMR" id="V7B5Y9"/>
<evidence type="ECO:0000256" key="1">
    <source>
        <dbReference type="SAM" id="Coils"/>
    </source>
</evidence>
<accession>V7B5Y9</accession>
<dbReference type="Proteomes" id="UP000000226">
    <property type="component" value="Chromosome 8"/>
</dbReference>
<dbReference type="STRING" id="3885.V7B5Y9"/>
<dbReference type="AlphaFoldDB" id="V7B5Y9"/>
<evidence type="ECO:0000313" key="3">
    <source>
        <dbReference type="EMBL" id="ESW13204.1"/>
    </source>
</evidence>
<dbReference type="Gramene" id="ESW13204">
    <property type="protein sequence ID" value="ESW13204"/>
    <property type="gene ID" value="PHAVU_008G176500g"/>
</dbReference>
<keyword evidence="1" id="KW-0175">Coiled coil</keyword>
<proteinExistence type="predicted"/>
<dbReference type="EMBL" id="CM002295">
    <property type="protein sequence ID" value="ESW13204.1"/>
    <property type="molecule type" value="Genomic_DNA"/>
</dbReference>
<evidence type="ECO:0000259" key="2">
    <source>
        <dbReference type="Pfam" id="PF05659"/>
    </source>
</evidence>
<gene>
    <name evidence="3" type="ORF">PHAVU_008G176500g</name>
</gene>
<organism evidence="3 4">
    <name type="scientific">Phaseolus vulgaris</name>
    <name type="common">Kidney bean</name>
    <name type="synonym">French bean</name>
    <dbReference type="NCBI Taxonomy" id="3885"/>
    <lineage>
        <taxon>Eukaryota</taxon>
        <taxon>Viridiplantae</taxon>
        <taxon>Streptophyta</taxon>
        <taxon>Embryophyta</taxon>
        <taxon>Tracheophyta</taxon>
        <taxon>Spermatophyta</taxon>
        <taxon>Magnoliopsida</taxon>
        <taxon>eudicotyledons</taxon>
        <taxon>Gunneridae</taxon>
        <taxon>Pentapetalae</taxon>
        <taxon>rosids</taxon>
        <taxon>fabids</taxon>
        <taxon>Fabales</taxon>
        <taxon>Fabaceae</taxon>
        <taxon>Papilionoideae</taxon>
        <taxon>50 kb inversion clade</taxon>
        <taxon>NPAAA clade</taxon>
        <taxon>indigoferoid/millettioid clade</taxon>
        <taxon>Phaseoleae</taxon>
        <taxon>Phaseolus</taxon>
    </lineage>
</organism>
<evidence type="ECO:0000313" key="4">
    <source>
        <dbReference type="Proteomes" id="UP000000226"/>
    </source>
</evidence>
<dbReference type="OMA" id="NSKSYMA"/>
<dbReference type="OrthoDB" id="1428951at2759"/>
<feature type="domain" description="RPW8" evidence="2">
    <location>
        <begin position="13"/>
        <end position="136"/>
    </location>
</feature>